<comment type="caution">
    <text evidence="6">The sequence shown here is derived from an EMBL/GenBank/DDBJ whole genome shotgun (WGS) entry which is preliminary data.</text>
</comment>
<dbReference type="GO" id="GO:0003735">
    <property type="term" value="F:structural constituent of ribosome"/>
    <property type="evidence" value="ECO:0007669"/>
    <property type="project" value="InterPro"/>
</dbReference>
<dbReference type="Proteomes" id="UP000015100">
    <property type="component" value="Unassembled WGS sequence"/>
</dbReference>
<dbReference type="InterPro" id="IPR021138">
    <property type="entry name" value="Ribosomal_eL20_eukaryotes"/>
</dbReference>
<dbReference type="InterPro" id="IPR026992">
    <property type="entry name" value="DIOX_N"/>
</dbReference>
<dbReference type="PROSITE" id="PS50181">
    <property type="entry name" value="FBOX"/>
    <property type="match status" value="1"/>
</dbReference>
<dbReference type="FunFam" id="3.10.20.10:FF:000002">
    <property type="entry name" value="60S ribosomal protein L18a"/>
    <property type="match status" value="1"/>
</dbReference>
<keyword evidence="2" id="KW-0689">Ribosomal protein</keyword>
<reference evidence="6 7" key="1">
    <citation type="journal article" date="2013" name="PLoS Genet.">
        <title>Genomic mechanisms accounting for the adaptation to parasitism in nematode-trapping fungi.</title>
        <authorList>
            <person name="Meerupati T."/>
            <person name="Andersson K.M."/>
            <person name="Friman E."/>
            <person name="Kumar D."/>
            <person name="Tunlid A."/>
            <person name="Ahren D."/>
        </authorList>
    </citation>
    <scope>NUCLEOTIDE SEQUENCE [LARGE SCALE GENOMIC DNA]</scope>
    <source>
        <strain evidence="6 7">CBS 200.50</strain>
    </source>
</reference>
<comment type="similarity">
    <text evidence="1">Belongs to the eukaryotic ribosomal protein eL20 family.</text>
</comment>
<reference evidence="7" key="2">
    <citation type="submission" date="2013-04" db="EMBL/GenBank/DDBJ databases">
        <title>Genomic mechanisms accounting for the adaptation to parasitism in nematode-trapping fungi.</title>
        <authorList>
            <person name="Ahren D.G."/>
        </authorList>
    </citation>
    <scope>NUCLEOTIDE SEQUENCE [LARGE SCALE GENOMIC DNA]</scope>
    <source>
        <strain evidence="7">CBS 200.50</strain>
    </source>
</reference>
<dbReference type="GO" id="GO:0044283">
    <property type="term" value="P:small molecule biosynthetic process"/>
    <property type="evidence" value="ECO:0007669"/>
    <property type="project" value="UniProtKB-ARBA"/>
</dbReference>
<dbReference type="InterPro" id="IPR023573">
    <property type="entry name" value="Ribosomal_eL20_dom"/>
</dbReference>
<dbReference type="OrthoDB" id="627829at2759"/>
<dbReference type="PROSITE" id="PS51471">
    <property type="entry name" value="FE2OG_OXY"/>
    <property type="match status" value="1"/>
</dbReference>
<proteinExistence type="inferred from homology"/>
<dbReference type="eggNOG" id="KOG0829">
    <property type="taxonomic scope" value="Eukaryota"/>
</dbReference>
<keyword evidence="3" id="KW-0687">Ribonucleoprotein</keyword>
<evidence type="ECO:0000259" key="5">
    <source>
        <dbReference type="PROSITE" id="PS51471"/>
    </source>
</evidence>
<dbReference type="InterPro" id="IPR044861">
    <property type="entry name" value="IPNS-like_FE2OG_OXY"/>
</dbReference>
<dbReference type="InterPro" id="IPR028877">
    <property type="entry name" value="Ribosomal_eL20"/>
</dbReference>
<dbReference type="Pfam" id="PF03171">
    <property type="entry name" value="2OG-FeII_Oxy"/>
    <property type="match status" value="1"/>
</dbReference>
<dbReference type="AlphaFoldDB" id="S8BL16"/>
<dbReference type="HAMAP" id="MF_00273">
    <property type="entry name" value="Ribosomal_eL20"/>
    <property type="match status" value="1"/>
</dbReference>
<gene>
    <name evidence="6" type="ORF">H072_6117</name>
</gene>
<feature type="domain" description="F-box" evidence="4">
    <location>
        <begin position="1"/>
        <end position="46"/>
    </location>
</feature>
<dbReference type="SUPFAM" id="SSF51197">
    <property type="entry name" value="Clavaminate synthase-like"/>
    <property type="match status" value="1"/>
</dbReference>
<dbReference type="GO" id="GO:1990904">
    <property type="term" value="C:ribonucleoprotein complex"/>
    <property type="evidence" value="ECO:0007669"/>
    <property type="project" value="UniProtKB-KW"/>
</dbReference>
<dbReference type="EMBL" id="AQGS01000437">
    <property type="protein sequence ID" value="EPS40098.1"/>
    <property type="molecule type" value="Genomic_DNA"/>
</dbReference>
<dbReference type="FunFam" id="3.10.20.10:FF:000001">
    <property type="entry name" value="60S ribosomal protein L18a"/>
    <property type="match status" value="1"/>
</dbReference>
<keyword evidence="7" id="KW-1185">Reference proteome</keyword>
<dbReference type="SUPFAM" id="SSF160374">
    <property type="entry name" value="RplX-like"/>
    <property type="match status" value="1"/>
</dbReference>
<dbReference type="PANTHER" id="PTHR10052">
    <property type="entry name" value="60S RIBOSOMAL PROTEIN L18A"/>
    <property type="match status" value="1"/>
</dbReference>
<organism evidence="6 7">
    <name type="scientific">Dactylellina haptotyla (strain CBS 200.50)</name>
    <name type="common">Nematode-trapping fungus</name>
    <name type="synonym">Monacrosporium haptotylum</name>
    <dbReference type="NCBI Taxonomy" id="1284197"/>
    <lineage>
        <taxon>Eukaryota</taxon>
        <taxon>Fungi</taxon>
        <taxon>Dikarya</taxon>
        <taxon>Ascomycota</taxon>
        <taxon>Pezizomycotina</taxon>
        <taxon>Orbiliomycetes</taxon>
        <taxon>Orbiliales</taxon>
        <taxon>Orbiliaceae</taxon>
        <taxon>Dactylellina</taxon>
    </lineage>
</organism>
<evidence type="ECO:0000313" key="7">
    <source>
        <dbReference type="Proteomes" id="UP000015100"/>
    </source>
</evidence>
<dbReference type="Gene3D" id="2.60.120.330">
    <property type="entry name" value="B-lactam Antibiotic, Isopenicillin N Synthase, Chain"/>
    <property type="match status" value="1"/>
</dbReference>
<dbReference type="GO" id="GO:0005840">
    <property type="term" value="C:ribosome"/>
    <property type="evidence" value="ECO:0007669"/>
    <property type="project" value="UniProtKB-KW"/>
</dbReference>
<sequence length="754" mass="85963">MVYLPQEIKDEILSYLSNQDLKALRVANIAYAGLYDAASQELFGKRNRGRLILGGGRDDQRGFFTLPVNENMRVGNVRRKPVEFCRLDEHLSCILPIIKNITKIEYAPIVWDEVRIPASSFIGTNMSGGLLESTLYVMSNLRFLNLHFMRGSKSLGRFGEDAVPRVLYKILEACQSTLEYFMLDFRTPFVEEYRTRPEPALTDLAFIFGGAAVKPLSSLNSKQYELVGFLYISNAGISDDLIQKVKKLGVEFFNLPEDEKLRLEMKNSPHFLGYSRLGNEITRFAVDWREQIDIGTELPAPKPDDPVYRNLVGPNIWVKEELLPDFKATYQKYMKEMADMSLFFTSLIAEAIGLPPNAFDRYFEGVKGDKQQHKLKIVKYPDLGELQGGTGQGVGPHKDSMLSSYLLQVTPHKGLQVQNAEGQWIDCPPIDGTFVVAIGQGMEAITQGVCTSTTHRVLSPAPGSGARFSIPFFQGVSYDASFEDMGVPEAVLALKREIVGGRKDSIEFTFKKDRFKHLGEATLLNRIKSHPDVGEKYYPDLLAMIREREKRDAEELERQKLAREELQGGTELLMVGFAAITGRLQEYQVIGRKLPTESDETPRLYRMRIFAPNDVVAKSRYWYFLKKLRKVKKSTGEIVSVNIIHEKRPLKVKNFGIWVRYDSRSGTHNMYKEYREMSRTDAVHSLYQDMAARHRARFRSIHILKVAEIEKTEDIKRPYIKQLLTPDLKFPLPHRAPARVAKAIFLAKRPNTFS</sequence>
<evidence type="ECO:0000256" key="3">
    <source>
        <dbReference type="ARBA" id="ARBA00023274"/>
    </source>
</evidence>
<protein>
    <recommendedName>
        <fullName evidence="8">Fe2OG dioxygenase domain-containing protein</fullName>
    </recommendedName>
</protein>
<dbReference type="Pfam" id="PF14226">
    <property type="entry name" value="DIOX_N"/>
    <property type="match status" value="1"/>
</dbReference>
<evidence type="ECO:0008006" key="8">
    <source>
        <dbReference type="Google" id="ProtNLM"/>
    </source>
</evidence>
<dbReference type="Gene3D" id="3.10.20.10">
    <property type="match status" value="2"/>
</dbReference>
<dbReference type="InterPro" id="IPR005123">
    <property type="entry name" value="Oxoglu/Fe-dep_dioxygenase_dom"/>
</dbReference>
<evidence type="ECO:0000313" key="6">
    <source>
        <dbReference type="EMBL" id="EPS40098.1"/>
    </source>
</evidence>
<dbReference type="Pfam" id="PF01775">
    <property type="entry name" value="Ribosomal_L18A"/>
    <property type="match status" value="1"/>
</dbReference>
<evidence type="ECO:0000256" key="1">
    <source>
        <dbReference type="ARBA" id="ARBA00009362"/>
    </source>
</evidence>
<dbReference type="InterPro" id="IPR027443">
    <property type="entry name" value="IPNS-like_sf"/>
</dbReference>
<dbReference type="InterPro" id="IPR001810">
    <property type="entry name" value="F-box_dom"/>
</dbReference>
<evidence type="ECO:0000256" key="2">
    <source>
        <dbReference type="ARBA" id="ARBA00022980"/>
    </source>
</evidence>
<dbReference type="STRING" id="1284197.S8BL16"/>
<dbReference type="HOGENOM" id="CLU_369186_0_0_1"/>
<accession>S8BL16</accession>
<feature type="domain" description="Fe2OG dioxygenase" evidence="5">
    <location>
        <begin position="371"/>
        <end position="476"/>
    </location>
</feature>
<evidence type="ECO:0000259" key="4">
    <source>
        <dbReference type="PROSITE" id="PS50181"/>
    </source>
</evidence>
<name>S8BL16_DACHA</name>
<dbReference type="eggNOG" id="KOG0143">
    <property type="taxonomic scope" value="Eukaryota"/>
</dbReference>
<dbReference type="GO" id="GO:0006412">
    <property type="term" value="P:translation"/>
    <property type="evidence" value="ECO:0007669"/>
    <property type="project" value="InterPro"/>
</dbReference>